<comment type="caution">
    <text evidence="1">The sequence shown here is derived from an EMBL/GenBank/DDBJ whole genome shotgun (WGS) entry which is preliminary data.</text>
</comment>
<reference evidence="1" key="2">
    <citation type="submission" date="2023-06" db="EMBL/GenBank/DDBJ databases">
        <authorList>
            <person name="Kobayashi Y."/>
            <person name="Kayamori A."/>
            <person name="Aoki K."/>
            <person name="Shiwa Y."/>
            <person name="Fujita N."/>
            <person name="Sugita T."/>
            <person name="Iwasaki W."/>
            <person name="Tanaka N."/>
            <person name="Takashima M."/>
        </authorList>
    </citation>
    <scope>NUCLEOTIDE SEQUENCE</scope>
    <source>
        <strain evidence="1">HIS016</strain>
    </source>
</reference>
<evidence type="ECO:0000313" key="1">
    <source>
        <dbReference type="EMBL" id="GMK59119.1"/>
    </source>
</evidence>
<sequence length="319" mass="35942">MRKLTWLDLPTSFLECLEANLLREILDDSVDSALSPGDGYDKTDVLLRTPAGKRLPVGREWLNEYDLPGHGRTKADFDRLQVLLHNMVQCGIFGEPSRCFGVEDVFVLGTPLPLLRFVDAQLTRVPANAGIYFTRRCDTNKPVATVACAPCATKHVVNVSFDAHHNDLAHGSFDFHLFLDNPPADLTVNFQKDCCKRWNCHPVEERHDRWLEDAMEETRRVAPLGVLTSLVSVLRDHPSTRVTLIGVESLRPHTIPALALKHEKTIPKGSFAALIDLLKGTANRGNEHRLSVLRSDEYRERVGAKMFELETVCPKRVYE</sequence>
<protein>
    <submittedName>
        <fullName evidence="1">Uncharacterized protein</fullName>
    </submittedName>
</protein>
<organism evidence="1 2">
    <name type="scientific">Cutaneotrichosporon spelunceum</name>
    <dbReference type="NCBI Taxonomy" id="1672016"/>
    <lineage>
        <taxon>Eukaryota</taxon>
        <taxon>Fungi</taxon>
        <taxon>Dikarya</taxon>
        <taxon>Basidiomycota</taxon>
        <taxon>Agaricomycotina</taxon>
        <taxon>Tremellomycetes</taxon>
        <taxon>Trichosporonales</taxon>
        <taxon>Trichosporonaceae</taxon>
        <taxon>Cutaneotrichosporon</taxon>
    </lineage>
</organism>
<name>A0AAD3TYZ1_9TREE</name>
<keyword evidence="2" id="KW-1185">Reference proteome</keyword>
<accession>A0AAD3TYZ1</accession>
<evidence type="ECO:0000313" key="2">
    <source>
        <dbReference type="Proteomes" id="UP001222932"/>
    </source>
</evidence>
<dbReference type="EMBL" id="BTCM01000007">
    <property type="protein sequence ID" value="GMK59119.1"/>
    <property type="molecule type" value="Genomic_DNA"/>
</dbReference>
<dbReference type="AlphaFoldDB" id="A0AAD3TYZ1"/>
<reference evidence="1" key="1">
    <citation type="journal article" date="2023" name="BMC Genomics">
        <title>Chromosome-level genome assemblies of Cutaneotrichosporon spp. (Trichosporonales, Basidiomycota) reveal imbalanced evolution between nucleotide sequences and chromosome synteny.</title>
        <authorList>
            <person name="Kobayashi Y."/>
            <person name="Kayamori A."/>
            <person name="Aoki K."/>
            <person name="Shiwa Y."/>
            <person name="Matsutani M."/>
            <person name="Fujita N."/>
            <person name="Sugita T."/>
            <person name="Iwasaki W."/>
            <person name="Tanaka N."/>
            <person name="Takashima M."/>
        </authorList>
    </citation>
    <scope>NUCLEOTIDE SEQUENCE</scope>
    <source>
        <strain evidence="1">HIS016</strain>
    </source>
</reference>
<gene>
    <name evidence="1" type="ORF">CspeluHIS016_0701340</name>
</gene>
<proteinExistence type="predicted"/>
<dbReference type="Proteomes" id="UP001222932">
    <property type="component" value="Unassembled WGS sequence"/>
</dbReference>